<proteinExistence type="predicted"/>
<dbReference type="AlphaFoldDB" id="A0A1X2HSF1"/>
<protein>
    <submittedName>
        <fullName evidence="3">Uncharacterized protein</fullName>
    </submittedName>
</protein>
<feature type="compositionally biased region" description="Low complexity" evidence="1">
    <location>
        <begin position="458"/>
        <end position="477"/>
    </location>
</feature>
<feature type="region of interest" description="Disordered" evidence="1">
    <location>
        <begin position="294"/>
        <end position="328"/>
    </location>
</feature>
<name>A0A1X2HSF1_9FUNG</name>
<gene>
    <name evidence="3" type="ORF">BCR42DRAFT_429830</name>
</gene>
<feature type="transmembrane region" description="Helical" evidence="2">
    <location>
        <begin position="226"/>
        <end position="247"/>
    </location>
</feature>
<feature type="transmembrane region" description="Helical" evidence="2">
    <location>
        <begin position="48"/>
        <end position="70"/>
    </location>
</feature>
<evidence type="ECO:0000256" key="1">
    <source>
        <dbReference type="SAM" id="MobiDB-lite"/>
    </source>
</evidence>
<keyword evidence="2" id="KW-0812">Transmembrane</keyword>
<keyword evidence="2" id="KW-1133">Transmembrane helix</keyword>
<comment type="caution">
    <text evidence="3">The sequence shown here is derived from an EMBL/GenBank/DDBJ whole genome shotgun (WGS) entry which is preliminary data.</text>
</comment>
<dbReference type="EMBL" id="MCGE01000056">
    <property type="protein sequence ID" value="ORZ01895.1"/>
    <property type="molecule type" value="Genomic_DNA"/>
</dbReference>
<feature type="transmembrane region" description="Helical" evidence="2">
    <location>
        <begin position="145"/>
        <end position="164"/>
    </location>
</feature>
<dbReference type="OrthoDB" id="2384193at2759"/>
<feature type="region of interest" description="Disordered" evidence="1">
    <location>
        <begin position="377"/>
        <end position="401"/>
    </location>
</feature>
<evidence type="ECO:0000313" key="3">
    <source>
        <dbReference type="EMBL" id="ORZ01895.1"/>
    </source>
</evidence>
<feature type="compositionally biased region" description="Basic and acidic residues" evidence="1">
    <location>
        <begin position="486"/>
        <end position="509"/>
    </location>
</feature>
<feature type="transmembrane region" description="Helical" evidence="2">
    <location>
        <begin position="262"/>
        <end position="281"/>
    </location>
</feature>
<feature type="compositionally biased region" description="Polar residues" evidence="1">
    <location>
        <begin position="294"/>
        <end position="307"/>
    </location>
</feature>
<feature type="transmembrane region" description="Helical" evidence="2">
    <location>
        <begin position="6"/>
        <end position="27"/>
    </location>
</feature>
<dbReference type="Proteomes" id="UP000193560">
    <property type="component" value="Unassembled WGS sequence"/>
</dbReference>
<evidence type="ECO:0000256" key="2">
    <source>
        <dbReference type="SAM" id="Phobius"/>
    </source>
</evidence>
<feature type="transmembrane region" description="Helical" evidence="2">
    <location>
        <begin position="176"/>
        <end position="195"/>
    </location>
</feature>
<dbReference type="STRING" id="90262.A0A1X2HSF1"/>
<sequence length="509" mass="59267">MHLSDFTYLERCTIYVYALAYFFYSIWKSDGFQCLQPRKIFSGELKSVLTILMMLTMTTQVVWDITFTYVKYKEGYMVLENNETIIKPYQYWSPQNQQLALAANYVEAVAYSLQTSLYFMLQCFWNYLSNTVAKKDFMSSFEFKFYILWSALSMAMFPVLQWYYHYDPILEEVIPQFAYAGEVLITALLGIRTYFRFRRIILHGQQTNANAMVINKLKYFMDINSLMTMCLFSYSISFIIMCIDGMTEAKVIASSKFAVDCILANINIVCLFLYILFIAVFHPRKLYGTSNAVTNSSSNDNQPSHNNIEAKESFSLPPSRERMSTHKRLSQRVTSFIGQKFQHRMMDAPTTSFQQTFHNVDNDPDTMMMKMMVRDSATTTTTATDKLTSPPTTTTSSTPLSFHHHHYHVDDDRHVSKTFMRPMSPISVDYPSSSIIMGDTEPLTAAPPFAPSPSPYLHQQQQQQQQQQQHYQQSSYSFDIGQYHHNHTDNDDQNDHSDWLRRSPDRRNH</sequence>
<organism evidence="3 4">
    <name type="scientific">Absidia repens</name>
    <dbReference type="NCBI Taxonomy" id="90262"/>
    <lineage>
        <taxon>Eukaryota</taxon>
        <taxon>Fungi</taxon>
        <taxon>Fungi incertae sedis</taxon>
        <taxon>Mucoromycota</taxon>
        <taxon>Mucoromycotina</taxon>
        <taxon>Mucoromycetes</taxon>
        <taxon>Mucorales</taxon>
        <taxon>Cunninghamellaceae</taxon>
        <taxon>Absidia</taxon>
    </lineage>
</organism>
<keyword evidence="2" id="KW-0472">Membrane</keyword>
<feature type="region of interest" description="Disordered" evidence="1">
    <location>
        <begin position="438"/>
        <end position="509"/>
    </location>
</feature>
<keyword evidence="4" id="KW-1185">Reference proteome</keyword>
<evidence type="ECO:0000313" key="4">
    <source>
        <dbReference type="Proteomes" id="UP000193560"/>
    </source>
</evidence>
<accession>A0A1X2HSF1</accession>
<reference evidence="3 4" key="1">
    <citation type="submission" date="2016-07" db="EMBL/GenBank/DDBJ databases">
        <title>Pervasive Adenine N6-methylation of Active Genes in Fungi.</title>
        <authorList>
            <consortium name="DOE Joint Genome Institute"/>
            <person name="Mondo S.J."/>
            <person name="Dannebaum R.O."/>
            <person name="Kuo R.C."/>
            <person name="Labutti K."/>
            <person name="Haridas S."/>
            <person name="Kuo A."/>
            <person name="Salamov A."/>
            <person name="Ahrendt S.R."/>
            <person name="Lipzen A."/>
            <person name="Sullivan W."/>
            <person name="Andreopoulos W.B."/>
            <person name="Clum A."/>
            <person name="Lindquist E."/>
            <person name="Daum C."/>
            <person name="Ramamoorthy G.K."/>
            <person name="Gryganskyi A."/>
            <person name="Culley D."/>
            <person name="Magnuson J.K."/>
            <person name="James T.Y."/>
            <person name="O'Malley M.A."/>
            <person name="Stajich J.E."/>
            <person name="Spatafora J.W."/>
            <person name="Visel A."/>
            <person name="Grigoriev I.V."/>
        </authorList>
    </citation>
    <scope>NUCLEOTIDE SEQUENCE [LARGE SCALE GENOMIC DNA]</scope>
    <source>
        <strain evidence="3 4">NRRL 1336</strain>
    </source>
</reference>